<dbReference type="InterPro" id="IPR008271">
    <property type="entry name" value="Ser/Thr_kinase_AS"/>
</dbReference>
<feature type="region of interest" description="Disordered" evidence="1">
    <location>
        <begin position="351"/>
        <end position="381"/>
    </location>
</feature>
<dbReference type="FunFam" id="1.10.510.10:FF:000870">
    <property type="entry name" value="OSJNBa0016N04.16-like protein"/>
    <property type="match status" value="1"/>
</dbReference>
<feature type="domain" description="MSP" evidence="3">
    <location>
        <begin position="284"/>
        <end position="430"/>
    </location>
</feature>
<feature type="compositionally biased region" description="Polar residues" evidence="1">
    <location>
        <begin position="351"/>
        <end position="368"/>
    </location>
</feature>
<dbReference type="PANTHER" id="PTHR45707:SF56">
    <property type="entry name" value="OS11G0608700 PROTEIN"/>
    <property type="match status" value="1"/>
</dbReference>
<evidence type="ECO:0000259" key="3">
    <source>
        <dbReference type="PROSITE" id="PS50202"/>
    </source>
</evidence>
<dbReference type="GO" id="GO:0004672">
    <property type="term" value="F:protein kinase activity"/>
    <property type="evidence" value="ECO:0007669"/>
    <property type="project" value="InterPro"/>
</dbReference>
<dbReference type="Gramene" id="OMERI09G02720.1">
    <property type="protein sequence ID" value="OMERI09G02720.1"/>
    <property type="gene ID" value="OMERI09G02720"/>
</dbReference>
<evidence type="ECO:0008006" key="6">
    <source>
        <dbReference type="Google" id="ProtNLM"/>
    </source>
</evidence>
<dbReference type="SUPFAM" id="SSF56112">
    <property type="entry name" value="Protein kinase-like (PK-like)"/>
    <property type="match status" value="1"/>
</dbReference>
<protein>
    <recommendedName>
        <fullName evidence="6">Protein kinase domain-containing protein</fullName>
    </recommendedName>
</protein>
<sequence length="577" mass="65399">MLMNGEEVAVKKIHNCIGIDENQFWTEFENLTRLKHRNIVRLVSFCNETQEVVVEVNGNDIVALEPCRALCLEYMPNGNLSKYISDEHDGLDWYMRYKIIKGICEGLKYLHEETEKPVYHFDLKPENILLDKDMVPKLADFGLSGLLDRTGLATVPIGSRGYLPPEYVYGGLVSRKFDTFSLGVIIIHMVAGDTEFSPSQFTDEESSAEAFANNIRENWRKRPQKKWGCTSLEVDCNQVKTCIKIATKCVNSDRSKRPSVGDIVRQLKETEVMDQKENSESDELLSIEPLELQFPIIPKEAAPACSLQLTNWTHDYVAYLLTYTGPKKFFRKPAKGVLPPRSTVGVTVTMQEPAQEDSSSQQTSQLRDSSSSIIVRSTRVSEDVDPSQITRALFVRKVAPAAGGILSFLRTTTPEVSRVVNKVIVKVVHHVPPPATTQQQPEEERSGTDVHRQQPDKEKCSQEESSDTDVHQQHPDKDKKEKEKRSEKERSRTDDDGHEPVKNRNKTPWIDPPNIWGQGRSKFNGPRNRVGPTQHTCFPKSQIVKANRLSIGGGNEKGEQHRSNATAEPRPQRERWR</sequence>
<dbReference type="InterPro" id="IPR008962">
    <property type="entry name" value="PapD-like_sf"/>
</dbReference>
<dbReference type="STRING" id="40149.A0A0E0EQ69"/>
<dbReference type="SUPFAM" id="SSF49354">
    <property type="entry name" value="PapD-like"/>
    <property type="match status" value="1"/>
</dbReference>
<dbReference type="AlphaFoldDB" id="A0A0E0EQ69"/>
<accession>A0A0E0EQ69</accession>
<organism evidence="4">
    <name type="scientific">Oryza meridionalis</name>
    <dbReference type="NCBI Taxonomy" id="40149"/>
    <lineage>
        <taxon>Eukaryota</taxon>
        <taxon>Viridiplantae</taxon>
        <taxon>Streptophyta</taxon>
        <taxon>Embryophyta</taxon>
        <taxon>Tracheophyta</taxon>
        <taxon>Spermatophyta</taxon>
        <taxon>Magnoliopsida</taxon>
        <taxon>Liliopsida</taxon>
        <taxon>Poales</taxon>
        <taxon>Poaceae</taxon>
        <taxon>BOP clade</taxon>
        <taxon>Oryzoideae</taxon>
        <taxon>Oryzeae</taxon>
        <taxon>Oryzinae</taxon>
        <taxon>Oryza</taxon>
    </lineage>
</organism>
<evidence type="ECO:0000313" key="4">
    <source>
        <dbReference type="EnsemblPlants" id="OMERI09G02720.1"/>
    </source>
</evidence>
<dbReference type="Gene3D" id="3.30.200.20">
    <property type="entry name" value="Phosphorylase Kinase, domain 1"/>
    <property type="match status" value="1"/>
</dbReference>
<dbReference type="GO" id="GO:0005524">
    <property type="term" value="F:ATP binding"/>
    <property type="evidence" value="ECO:0007669"/>
    <property type="project" value="InterPro"/>
</dbReference>
<dbReference type="InterPro" id="IPR000535">
    <property type="entry name" value="MSP_dom"/>
</dbReference>
<dbReference type="InterPro" id="IPR011009">
    <property type="entry name" value="Kinase-like_dom_sf"/>
</dbReference>
<keyword evidence="5" id="KW-1185">Reference proteome</keyword>
<proteinExistence type="predicted"/>
<dbReference type="Pfam" id="PF00069">
    <property type="entry name" value="Pkinase"/>
    <property type="match status" value="1"/>
</dbReference>
<dbReference type="HOGENOM" id="CLU_495582_0_0_1"/>
<dbReference type="PANTHER" id="PTHR45707">
    <property type="entry name" value="C2 CALCIUM/LIPID-BINDING PLANT PHOSPHORIBOSYLTRANSFERASE FAMILY PROTEIN"/>
    <property type="match status" value="1"/>
</dbReference>
<dbReference type="InterPro" id="IPR000719">
    <property type="entry name" value="Prot_kinase_dom"/>
</dbReference>
<feature type="compositionally biased region" description="Low complexity" evidence="1">
    <location>
        <begin position="369"/>
        <end position="378"/>
    </location>
</feature>
<dbReference type="Gene3D" id="1.10.510.10">
    <property type="entry name" value="Transferase(Phosphotransferase) domain 1"/>
    <property type="match status" value="1"/>
</dbReference>
<evidence type="ECO:0000313" key="5">
    <source>
        <dbReference type="Proteomes" id="UP000008021"/>
    </source>
</evidence>
<dbReference type="SMART" id="SM00220">
    <property type="entry name" value="S_TKc"/>
    <property type="match status" value="1"/>
</dbReference>
<dbReference type="PROSITE" id="PS00108">
    <property type="entry name" value="PROTEIN_KINASE_ST"/>
    <property type="match status" value="1"/>
</dbReference>
<dbReference type="Proteomes" id="UP000008021">
    <property type="component" value="Chromosome 9"/>
</dbReference>
<reference evidence="4" key="2">
    <citation type="submission" date="2018-05" db="EMBL/GenBank/DDBJ databases">
        <title>OmerRS3 (Oryza meridionalis Reference Sequence Version 3).</title>
        <authorList>
            <person name="Zhang J."/>
            <person name="Kudrna D."/>
            <person name="Lee S."/>
            <person name="Talag J."/>
            <person name="Welchert J."/>
            <person name="Wing R.A."/>
        </authorList>
    </citation>
    <scope>NUCLEOTIDE SEQUENCE [LARGE SCALE GENOMIC DNA]</scope>
    <source>
        <strain evidence="4">cv. OR44</strain>
    </source>
</reference>
<name>A0A0E0EQ69_9ORYZ</name>
<evidence type="ECO:0000259" key="2">
    <source>
        <dbReference type="PROSITE" id="PS50011"/>
    </source>
</evidence>
<dbReference type="PROSITE" id="PS50202">
    <property type="entry name" value="MSP"/>
    <property type="match status" value="1"/>
</dbReference>
<evidence type="ECO:0000256" key="1">
    <source>
        <dbReference type="SAM" id="MobiDB-lite"/>
    </source>
</evidence>
<reference evidence="4" key="1">
    <citation type="submission" date="2015-04" db="UniProtKB">
        <authorList>
            <consortium name="EnsemblPlants"/>
        </authorList>
    </citation>
    <scope>IDENTIFICATION</scope>
</reference>
<feature type="domain" description="Protein kinase" evidence="2">
    <location>
        <begin position="1"/>
        <end position="273"/>
    </location>
</feature>
<dbReference type="EnsemblPlants" id="OMERI09G02720.1">
    <property type="protein sequence ID" value="OMERI09G02720.1"/>
    <property type="gene ID" value="OMERI09G02720"/>
</dbReference>
<feature type="compositionally biased region" description="Basic and acidic residues" evidence="1">
    <location>
        <begin position="442"/>
        <end position="502"/>
    </location>
</feature>
<dbReference type="InterPro" id="IPR013783">
    <property type="entry name" value="Ig-like_fold"/>
</dbReference>
<dbReference type="Gene3D" id="2.60.40.10">
    <property type="entry name" value="Immunoglobulins"/>
    <property type="match status" value="1"/>
</dbReference>
<dbReference type="PROSITE" id="PS50011">
    <property type="entry name" value="PROTEIN_KINASE_DOM"/>
    <property type="match status" value="1"/>
</dbReference>
<dbReference type="Pfam" id="PF00635">
    <property type="entry name" value="Motile_Sperm"/>
    <property type="match status" value="1"/>
</dbReference>
<feature type="region of interest" description="Disordered" evidence="1">
    <location>
        <begin position="431"/>
        <end position="577"/>
    </location>
</feature>